<gene>
    <name evidence="2" type="ORF">F1609_15550</name>
</gene>
<proteinExistence type="predicted"/>
<protein>
    <recommendedName>
        <fullName evidence="4">EscI/YscI/HrpB family type III secretion system inner rod protein</fullName>
    </recommendedName>
</protein>
<accession>A0ABX0M325</accession>
<evidence type="ECO:0000256" key="1">
    <source>
        <dbReference type="SAM" id="MobiDB-lite"/>
    </source>
</evidence>
<evidence type="ECO:0000313" key="2">
    <source>
        <dbReference type="EMBL" id="NHZ41564.1"/>
    </source>
</evidence>
<organism evidence="2 3">
    <name type="scientific">Massilia aquatica</name>
    <dbReference type="NCBI Taxonomy" id="2609000"/>
    <lineage>
        <taxon>Bacteria</taxon>
        <taxon>Pseudomonadati</taxon>
        <taxon>Pseudomonadota</taxon>
        <taxon>Betaproteobacteria</taxon>
        <taxon>Burkholderiales</taxon>
        <taxon>Oxalobacteraceae</taxon>
        <taxon>Telluria group</taxon>
        <taxon>Massilia</taxon>
    </lineage>
</organism>
<sequence>MARHVGQDGGAVPKASAAAAGAHPGSGPVSLGEHVMQRAKNLSGELQKDQQYISRTLEQATRSGDSMQLMKAMLSLSDYQTRVQFVSKAASKAAGALDQLTKLQ</sequence>
<feature type="region of interest" description="Disordered" evidence="1">
    <location>
        <begin position="1"/>
        <end position="32"/>
    </location>
</feature>
<dbReference type="Proteomes" id="UP000819052">
    <property type="component" value="Unassembled WGS sequence"/>
</dbReference>
<evidence type="ECO:0008006" key="4">
    <source>
        <dbReference type="Google" id="ProtNLM"/>
    </source>
</evidence>
<dbReference type="Pfam" id="PF17001">
    <property type="entry name" value="T3SS_basalb_I"/>
    <property type="match status" value="1"/>
</dbReference>
<comment type="caution">
    <text evidence="2">The sequence shown here is derived from an EMBL/GenBank/DDBJ whole genome shotgun (WGS) entry which is preliminary data.</text>
</comment>
<dbReference type="InterPro" id="IPR012670">
    <property type="entry name" value="T3SS_YscI/HrpB"/>
</dbReference>
<keyword evidence="3" id="KW-1185">Reference proteome</keyword>
<feature type="compositionally biased region" description="Low complexity" evidence="1">
    <location>
        <begin position="10"/>
        <end position="30"/>
    </location>
</feature>
<name>A0ABX0M325_9BURK</name>
<dbReference type="EMBL" id="VVIW01000008">
    <property type="protein sequence ID" value="NHZ41564.1"/>
    <property type="molecule type" value="Genomic_DNA"/>
</dbReference>
<evidence type="ECO:0000313" key="3">
    <source>
        <dbReference type="Proteomes" id="UP000819052"/>
    </source>
</evidence>
<reference evidence="2 3" key="1">
    <citation type="submission" date="2019-09" db="EMBL/GenBank/DDBJ databases">
        <title>Taxonomy of Antarctic Massilia spp.: description of Massilia rubra sp. nov., Massilia aquatica sp. nov., Massilia mucilaginosa sp. nov., Massilia frigida sp. nov. isolated from streams, lakes and regoliths.</title>
        <authorList>
            <person name="Holochova P."/>
            <person name="Sedlacek I."/>
            <person name="Kralova S."/>
            <person name="Maslanova I."/>
            <person name="Busse H.-J."/>
            <person name="Stankova E."/>
            <person name="Vrbovska V."/>
            <person name="Kovarovic V."/>
            <person name="Bartak M."/>
            <person name="Svec P."/>
            <person name="Pantucek R."/>
        </authorList>
    </citation>
    <scope>NUCLEOTIDE SEQUENCE [LARGE SCALE GENOMIC DNA]</scope>
    <source>
        <strain evidence="2 3">CCM 8693</strain>
    </source>
</reference>